<comment type="caution">
    <text evidence="4">The sequence shown here is derived from an EMBL/GenBank/DDBJ whole genome shotgun (WGS) entry which is preliminary data.</text>
</comment>
<dbReference type="GO" id="GO:0043709">
    <property type="term" value="P:cell adhesion involved in single-species biofilm formation"/>
    <property type="evidence" value="ECO:0007669"/>
    <property type="project" value="TreeGrafter"/>
</dbReference>
<dbReference type="Gene3D" id="2.60.40.1090">
    <property type="entry name" value="Fimbrial-type adhesion domain"/>
    <property type="match status" value="1"/>
</dbReference>
<dbReference type="InterPro" id="IPR036937">
    <property type="entry name" value="Adhesion_dom_fimbrial_sf"/>
</dbReference>
<keyword evidence="5" id="KW-1185">Reference proteome</keyword>
<protein>
    <submittedName>
        <fullName evidence="4">Fimbrial protein</fullName>
    </submittedName>
</protein>
<feature type="domain" description="Fimbrial-type adhesion" evidence="3">
    <location>
        <begin position="205"/>
        <end position="349"/>
    </location>
</feature>
<dbReference type="Proteomes" id="UP000237839">
    <property type="component" value="Unassembled WGS sequence"/>
</dbReference>
<dbReference type="OrthoDB" id="8781842at2"/>
<dbReference type="GO" id="GO:0009289">
    <property type="term" value="C:pilus"/>
    <property type="evidence" value="ECO:0007669"/>
    <property type="project" value="InterPro"/>
</dbReference>
<accession>A0A2S9GW56</accession>
<feature type="signal peptide" evidence="2">
    <location>
        <begin position="1"/>
        <end position="24"/>
    </location>
</feature>
<dbReference type="Pfam" id="PF00419">
    <property type="entry name" value="Fimbrial"/>
    <property type="match status" value="1"/>
</dbReference>
<evidence type="ECO:0000313" key="5">
    <source>
        <dbReference type="Proteomes" id="UP000237839"/>
    </source>
</evidence>
<organism evidence="4 5">
    <name type="scientific">Solimicrobium silvestre</name>
    <dbReference type="NCBI Taxonomy" id="2099400"/>
    <lineage>
        <taxon>Bacteria</taxon>
        <taxon>Pseudomonadati</taxon>
        <taxon>Pseudomonadota</taxon>
        <taxon>Betaproteobacteria</taxon>
        <taxon>Burkholderiales</taxon>
        <taxon>Oxalobacteraceae</taxon>
        <taxon>Solimicrobium</taxon>
    </lineage>
</organism>
<sequence>MIKFTTVLNFILCVLAFSASNALATNVCKLTQSTFQMPFSLSVAQDAPVGTQIGPDIETGPLQLYTCTGNYSSQSLGLKPIGGVLHGMINGRRVFKTGIAGIGYALGLRSIGNCDGSSAYLDGVEFTSERLGPLNRLFCTYPGLMPVQPMRGQFLLAFYKIGATNGGSLASYVVGASVIRNNQSYWENPNSSTESKLTIKGLAVTTVSCSLSDIVVPMGDTNTQQMFNGVGSRLNPVPFTIHLNNCRAGPNTSVKYQFDPLMPAFDAKNGILALNAGGARRLAATGIGIEIRAAGGTEAVQAFGVPHVFGKITTGENYTIPLNARYIQTAAKITGGIANSAMTFTLIYD</sequence>
<dbReference type="Gene3D" id="2.60.40.3310">
    <property type="match status" value="1"/>
</dbReference>
<dbReference type="AlphaFoldDB" id="A0A2S9GW56"/>
<dbReference type="RefSeq" id="WP_105533044.1">
    <property type="nucleotide sequence ID" value="NZ_PUGF01000017.1"/>
</dbReference>
<dbReference type="EMBL" id="PUGF01000017">
    <property type="protein sequence ID" value="PRC91952.1"/>
    <property type="molecule type" value="Genomic_DNA"/>
</dbReference>
<dbReference type="InterPro" id="IPR008966">
    <property type="entry name" value="Adhesion_dom_sf"/>
</dbReference>
<dbReference type="PANTHER" id="PTHR33420">
    <property type="entry name" value="FIMBRIAL SUBUNIT ELFA-RELATED"/>
    <property type="match status" value="1"/>
</dbReference>
<name>A0A2S9GW56_9BURK</name>
<reference evidence="4 5" key="1">
    <citation type="submission" date="2018-02" db="EMBL/GenBank/DDBJ databases">
        <title>Solimicrobium silvestre gen. nov., sp. nov., isolated from alpine forest soil.</title>
        <authorList>
            <person name="Margesin R."/>
            <person name="Albuquerque L."/>
            <person name="Zhang D.-C."/>
            <person name="Froufe H.J.C."/>
            <person name="Severino R."/>
            <person name="Roxo I."/>
            <person name="Egas C."/>
            <person name="Da Costa M.S."/>
        </authorList>
    </citation>
    <scope>NUCLEOTIDE SEQUENCE [LARGE SCALE GENOMIC DNA]</scope>
    <source>
        <strain evidence="4 5">S20-91</strain>
    </source>
</reference>
<evidence type="ECO:0000256" key="1">
    <source>
        <dbReference type="ARBA" id="ARBA00022729"/>
    </source>
</evidence>
<evidence type="ECO:0000259" key="3">
    <source>
        <dbReference type="Pfam" id="PF00419"/>
    </source>
</evidence>
<dbReference type="InterPro" id="IPR050263">
    <property type="entry name" value="Bact_Fimbrial_Adh_Pro"/>
</dbReference>
<keyword evidence="1 2" id="KW-0732">Signal</keyword>
<dbReference type="PANTHER" id="PTHR33420:SF3">
    <property type="entry name" value="FIMBRIAL SUBUNIT ELFA"/>
    <property type="match status" value="1"/>
</dbReference>
<dbReference type="SUPFAM" id="SSF49401">
    <property type="entry name" value="Bacterial adhesins"/>
    <property type="match status" value="1"/>
</dbReference>
<proteinExistence type="predicted"/>
<gene>
    <name evidence="4" type="ORF">S2091_3294</name>
</gene>
<evidence type="ECO:0000256" key="2">
    <source>
        <dbReference type="SAM" id="SignalP"/>
    </source>
</evidence>
<feature type="chain" id="PRO_5015715164" evidence="2">
    <location>
        <begin position="25"/>
        <end position="349"/>
    </location>
</feature>
<dbReference type="InterPro" id="IPR000259">
    <property type="entry name" value="Adhesion_dom_fimbrial"/>
</dbReference>
<evidence type="ECO:0000313" key="4">
    <source>
        <dbReference type="EMBL" id="PRC91952.1"/>
    </source>
</evidence>